<protein>
    <submittedName>
        <fullName evidence="2">Uncharacterized protein</fullName>
    </submittedName>
</protein>
<dbReference type="EMBL" id="JANCLU010000019">
    <property type="protein sequence ID" value="MCP8940299.1"/>
    <property type="molecule type" value="Genomic_DNA"/>
</dbReference>
<feature type="region of interest" description="Disordered" evidence="1">
    <location>
        <begin position="71"/>
        <end position="105"/>
    </location>
</feature>
<sequence>MTTFAGLPLPELGTDELDAFMTWLVAVNRHLRKRRGVSIRRAGLRPDEVMRAFHEAPSPLAGAERLAARLDGSDSAAGESLSKRPSRRRVCGVDDDAPACAASAA</sequence>
<organism evidence="2 3">
    <name type="scientific">Alsobacter ponti</name>
    <dbReference type="NCBI Taxonomy" id="2962936"/>
    <lineage>
        <taxon>Bacteria</taxon>
        <taxon>Pseudomonadati</taxon>
        <taxon>Pseudomonadota</taxon>
        <taxon>Alphaproteobacteria</taxon>
        <taxon>Hyphomicrobiales</taxon>
        <taxon>Alsobacteraceae</taxon>
        <taxon>Alsobacter</taxon>
    </lineage>
</organism>
<evidence type="ECO:0000313" key="3">
    <source>
        <dbReference type="Proteomes" id="UP001205890"/>
    </source>
</evidence>
<reference evidence="2 3" key="1">
    <citation type="submission" date="2022-07" db="EMBL/GenBank/DDBJ databases">
        <authorList>
            <person name="Li W.-J."/>
            <person name="Deng Q.-Q."/>
        </authorList>
    </citation>
    <scope>NUCLEOTIDE SEQUENCE [LARGE SCALE GENOMIC DNA]</scope>
    <source>
        <strain evidence="2 3">SYSU M60028</strain>
    </source>
</reference>
<comment type="caution">
    <text evidence="2">The sequence shown here is derived from an EMBL/GenBank/DDBJ whole genome shotgun (WGS) entry which is preliminary data.</text>
</comment>
<dbReference type="Proteomes" id="UP001205890">
    <property type="component" value="Unassembled WGS sequence"/>
</dbReference>
<gene>
    <name evidence="2" type="ORF">NK718_17370</name>
</gene>
<proteinExistence type="predicted"/>
<name>A0ABT1LFT8_9HYPH</name>
<evidence type="ECO:0000256" key="1">
    <source>
        <dbReference type="SAM" id="MobiDB-lite"/>
    </source>
</evidence>
<evidence type="ECO:0000313" key="2">
    <source>
        <dbReference type="EMBL" id="MCP8940299.1"/>
    </source>
</evidence>
<keyword evidence="3" id="KW-1185">Reference proteome</keyword>
<dbReference type="RefSeq" id="WP_254744845.1">
    <property type="nucleotide sequence ID" value="NZ_JANCLU010000019.1"/>
</dbReference>
<accession>A0ABT1LFT8</accession>